<gene>
    <name evidence="3" type="primary">traQ</name>
    <name evidence="2" type="ORF">SSYIS1_17120</name>
    <name evidence="3" type="ORF">SYMBAF_16955</name>
</gene>
<feature type="transmembrane region" description="Helical" evidence="1">
    <location>
        <begin position="20"/>
        <end position="42"/>
    </location>
</feature>
<evidence type="ECO:0000313" key="3">
    <source>
        <dbReference type="EMBL" id="QLH64517.1"/>
    </source>
</evidence>
<sequence length="179" mass="18577">MGSMTDGITMLSNLATHLHGAAIHFAFTLATLVAVLGAAGFLARQSWLGRKAPGQAASGGSMVAWILLCAGLAGLEQLISAAGRQMGWQVSFDAISYVSVSTFGQGAVAANALLTLLNMAGVYFCLQGVLLWRRSRKEGHTGLSAGNDVTTGNVKFIIGVMMCCSPSLLDALQKTLGTR</sequence>
<dbReference type="EMBL" id="AP019531">
    <property type="protein sequence ID" value="BBI92138.1"/>
    <property type="molecule type" value="Genomic_DNA"/>
</dbReference>
<evidence type="ECO:0000313" key="4">
    <source>
        <dbReference type="Proteomes" id="UP000042738"/>
    </source>
</evidence>
<reference evidence="2 5" key="3">
    <citation type="submission" date="2019-03" db="EMBL/GenBank/DDBJ databases">
        <title>The genome sequence of Candidatus Serratia symbiotica strain IS.</title>
        <authorList>
            <person name="Nikoh N."/>
            <person name="Koga R."/>
            <person name="Oshima K."/>
            <person name="Hattori M."/>
            <person name="Fukatsu T."/>
        </authorList>
    </citation>
    <scope>NUCLEOTIDE SEQUENCE [LARGE SCALE GENOMIC DNA]</scope>
    <source>
        <strain evidence="2 5">IS</strain>
    </source>
</reference>
<dbReference type="GeneID" id="93738164"/>
<dbReference type="EMBL" id="CP050857">
    <property type="protein sequence ID" value="QLH64517.1"/>
    <property type="molecule type" value="Genomic_DNA"/>
</dbReference>
<dbReference type="AlphaFoldDB" id="A0A068YZP8"/>
<evidence type="ECO:0000313" key="5">
    <source>
        <dbReference type="Proteomes" id="UP000324392"/>
    </source>
</evidence>
<name>A0A068YZP8_9GAMM</name>
<dbReference type="RefSeq" id="WP_006709145.1">
    <property type="nucleotide sequence ID" value="NZ_AP019531.1"/>
</dbReference>
<dbReference type="NCBIfam" id="NF033883">
    <property type="entry name" value="conj_TraQ_IncI1"/>
    <property type="match status" value="1"/>
</dbReference>
<keyword evidence="1" id="KW-0472">Membrane</keyword>
<feature type="transmembrane region" description="Helical" evidence="1">
    <location>
        <begin position="63"/>
        <end position="83"/>
    </location>
</feature>
<reference evidence="3 4" key="1">
    <citation type="journal article" date="2014" name="Genome Announc.">
        <title>Whole-Genome Sequence of Serratia symbiotica Strain CWBI-2.3T, a Free-Living Symbiont of the Black Bean Aphid Aphis fabae.</title>
        <authorList>
            <person name="Foray V."/>
            <person name="Grigorescu A.S."/>
            <person name="Sabri A."/>
            <person name="Haubruge E."/>
            <person name="Lognay G."/>
            <person name="Francis F."/>
            <person name="Fauconnier M.L."/>
            <person name="Hance T."/>
            <person name="Thonart P."/>
        </authorList>
    </citation>
    <scope>NUCLEOTIDE SEQUENCE [LARGE SCALE GENOMIC DNA]</scope>
    <source>
        <strain evidence="3">CWBI-2.3</strain>
        <plasmid evidence="3 4">pSsAf2.3-2</plasmid>
    </source>
</reference>
<geneLocation type="plasmid" evidence="3 4">
    <name>pSsAf2.3-2</name>
</geneLocation>
<keyword evidence="1" id="KW-1133">Transmembrane helix</keyword>
<reference evidence="3" key="4">
    <citation type="submission" date="2020-04" db="EMBL/GenBank/DDBJ databases">
        <title>Genomic Insight into Nascent Stage of Mutualistic Insect Bacterial Symbioses through the Bacterial Symbiont Serratia symbiotica.</title>
        <authorList>
            <person name="Renoz F."/>
            <person name="Foray V."/>
            <person name="Ambroise J."/>
            <person name="Baa-Puyoulet P."/>
            <person name="Bearzatto B."/>
            <person name="Mendez G.L."/>
            <person name="Vanderpoorten A."/>
            <person name="Mahillon J."/>
            <person name="Gala J.-L."/>
            <person name="Calevro F."/>
            <person name="Hance T."/>
        </authorList>
    </citation>
    <scope>NUCLEOTIDE SEQUENCE</scope>
    <source>
        <strain evidence="3">CWBI-2.3</strain>
        <plasmid evidence="3">pSsAf2.3-2</plasmid>
    </source>
</reference>
<organism evidence="3 4">
    <name type="scientific">Serratia symbiotica</name>
    <dbReference type="NCBI Taxonomy" id="138074"/>
    <lineage>
        <taxon>Bacteria</taxon>
        <taxon>Pseudomonadati</taxon>
        <taxon>Pseudomonadota</taxon>
        <taxon>Gammaproteobacteria</taxon>
        <taxon>Enterobacterales</taxon>
        <taxon>Yersiniaceae</taxon>
        <taxon>Serratia</taxon>
    </lineage>
</organism>
<evidence type="ECO:0000313" key="2">
    <source>
        <dbReference type="EMBL" id="BBI92138.1"/>
    </source>
</evidence>
<protein>
    <submittedName>
        <fullName evidence="2 3">Conjugal transfer protein TraQ</fullName>
    </submittedName>
</protein>
<accession>A0A068YZP8</accession>
<reference evidence="3" key="2">
    <citation type="submission" date="2014-06" db="EMBL/GenBank/DDBJ databases">
        <authorList>
            <person name="Foray V.V."/>
        </authorList>
    </citation>
    <scope>NUCLEOTIDE SEQUENCE</scope>
    <source>
        <strain evidence="3">CWBI-2.3</strain>
        <plasmid evidence="3">pSsAf2.3-2</plasmid>
    </source>
</reference>
<feature type="transmembrane region" description="Helical" evidence="1">
    <location>
        <begin position="103"/>
        <end position="126"/>
    </location>
</feature>
<proteinExistence type="predicted"/>
<dbReference type="Proteomes" id="UP000324392">
    <property type="component" value="Chromosome"/>
</dbReference>
<dbReference type="Proteomes" id="UP000042738">
    <property type="component" value="Plasmid pSsAf2.3-2"/>
</dbReference>
<keyword evidence="1" id="KW-0812">Transmembrane</keyword>
<dbReference type="STRING" id="138074.SYMBAF_190027"/>
<keyword evidence="3" id="KW-0614">Plasmid</keyword>
<dbReference type="InterPro" id="IPR048039">
    <property type="entry name" value="TraQ-like"/>
</dbReference>
<evidence type="ECO:0000256" key="1">
    <source>
        <dbReference type="SAM" id="Phobius"/>
    </source>
</evidence>